<accession>A0A4R9AVR2</accession>
<evidence type="ECO:0000313" key="1">
    <source>
        <dbReference type="EMBL" id="TFD70817.1"/>
    </source>
</evidence>
<gene>
    <name evidence="1" type="ORF">E3T50_09615</name>
</gene>
<keyword evidence="2" id="KW-1185">Reference proteome</keyword>
<dbReference type="InterPro" id="IPR034660">
    <property type="entry name" value="DinB/YfiT-like"/>
</dbReference>
<dbReference type="AlphaFoldDB" id="A0A4R9AVR2"/>
<dbReference type="EMBL" id="SOHL01000015">
    <property type="protein sequence ID" value="TFD70817.1"/>
    <property type="molecule type" value="Genomic_DNA"/>
</dbReference>
<protein>
    <submittedName>
        <fullName evidence="1">DinB family protein</fullName>
    </submittedName>
</protein>
<dbReference type="SUPFAM" id="SSF109854">
    <property type="entry name" value="DinB/YfiT-like putative metalloenzymes"/>
    <property type="match status" value="1"/>
</dbReference>
<dbReference type="RefSeq" id="WP_134551623.1">
    <property type="nucleotide sequence ID" value="NZ_SOHL01000015.1"/>
</dbReference>
<name>A0A4R9AVR2_9MICO</name>
<dbReference type="Proteomes" id="UP000297983">
    <property type="component" value="Unassembled WGS sequence"/>
</dbReference>
<comment type="caution">
    <text evidence="1">The sequence shown here is derived from an EMBL/GenBank/DDBJ whole genome shotgun (WGS) entry which is preliminary data.</text>
</comment>
<proteinExistence type="predicted"/>
<reference evidence="1 2" key="1">
    <citation type="submission" date="2019-03" db="EMBL/GenBank/DDBJ databases">
        <title>Genomics of glacier-inhabiting Cryobacterium strains.</title>
        <authorList>
            <person name="Liu Q."/>
            <person name="Xin Y.-H."/>
        </authorList>
    </citation>
    <scope>NUCLEOTIDE SEQUENCE [LARGE SCALE GENOMIC DNA]</scope>
    <source>
        <strain evidence="1 2">Hz16</strain>
    </source>
</reference>
<dbReference type="Gene3D" id="1.20.120.450">
    <property type="entry name" value="dinb family like domain"/>
    <property type="match status" value="1"/>
</dbReference>
<evidence type="ECO:0000313" key="2">
    <source>
        <dbReference type="Proteomes" id="UP000297983"/>
    </source>
</evidence>
<organism evidence="1 2">
    <name type="scientific">Cryobacterium gelidum</name>
    <dbReference type="NCBI Taxonomy" id="1259164"/>
    <lineage>
        <taxon>Bacteria</taxon>
        <taxon>Bacillati</taxon>
        <taxon>Actinomycetota</taxon>
        <taxon>Actinomycetes</taxon>
        <taxon>Micrococcales</taxon>
        <taxon>Microbacteriaceae</taxon>
        <taxon>Cryobacterium</taxon>
    </lineage>
</organism>
<sequence length="178" mass="19910">MPIVPDTSDWTWVLQRPCPACKFRAREVAVDDLPRLIRENAAAWPAVLARADVAVRPDDHTWSPLEYAAHVRDVCRLFDERLRRILDEEDPLLANWDQDATALAERYDLEVPETVGLQLVAAAKSVADSFAAVPPAARQRTARRSDGPSFTVVTLGSYFLHDIVHHRHDVAAVTSPAR</sequence>